<protein>
    <submittedName>
        <fullName evidence="10">Branched-chain amino acid ABC transporter permease</fullName>
    </submittedName>
</protein>
<evidence type="ECO:0000256" key="3">
    <source>
        <dbReference type="ARBA" id="ARBA00022475"/>
    </source>
</evidence>
<comment type="subcellular location">
    <subcellularLocation>
        <location evidence="1">Cell membrane</location>
        <topology evidence="1">Multi-pass membrane protein</topology>
    </subcellularLocation>
</comment>
<evidence type="ECO:0000313" key="10">
    <source>
        <dbReference type="EMBL" id="NGO68171.1"/>
    </source>
</evidence>
<keyword evidence="5" id="KW-0029">Amino-acid transport</keyword>
<feature type="transmembrane region" description="Helical" evidence="9">
    <location>
        <begin position="58"/>
        <end position="81"/>
    </location>
</feature>
<dbReference type="CDD" id="cd06582">
    <property type="entry name" value="TM_PBP1_LivH_like"/>
    <property type="match status" value="1"/>
</dbReference>
<dbReference type="InterPro" id="IPR001851">
    <property type="entry name" value="ABC_transp_permease"/>
</dbReference>
<evidence type="ECO:0000256" key="5">
    <source>
        <dbReference type="ARBA" id="ARBA00022970"/>
    </source>
</evidence>
<dbReference type="Proteomes" id="UP000477722">
    <property type="component" value="Unassembled WGS sequence"/>
</dbReference>
<reference evidence="10 11" key="1">
    <citation type="submission" date="2020-02" db="EMBL/GenBank/DDBJ databases">
        <title>Whole-genome analyses of novel actinobacteria.</title>
        <authorList>
            <person name="Sahin N."/>
            <person name="Tatar D."/>
        </authorList>
    </citation>
    <scope>NUCLEOTIDE SEQUENCE [LARGE SCALE GENOMIC DNA]</scope>
    <source>
        <strain evidence="10 11">SB3404</strain>
    </source>
</reference>
<feature type="non-terminal residue" evidence="10">
    <location>
        <position position="302"/>
    </location>
</feature>
<comment type="similarity">
    <text evidence="8">Belongs to the binding-protein-dependent transport system permease family. LivHM subfamily.</text>
</comment>
<keyword evidence="7 9" id="KW-0472">Membrane</keyword>
<feature type="transmembrane region" description="Helical" evidence="9">
    <location>
        <begin position="35"/>
        <end position="52"/>
    </location>
</feature>
<evidence type="ECO:0000313" key="11">
    <source>
        <dbReference type="Proteomes" id="UP000477722"/>
    </source>
</evidence>
<feature type="transmembrane region" description="Helical" evidence="9">
    <location>
        <begin position="6"/>
        <end position="28"/>
    </location>
</feature>
<feature type="transmembrane region" description="Helical" evidence="9">
    <location>
        <begin position="180"/>
        <end position="200"/>
    </location>
</feature>
<evidence type="ECO:0000256" key="4">
    <source>
        <dbReference type="ARBA" id="ARBA00022692"/>
    </source>
</evidence>
<dbReference type="PANTHER" id="PTHR11795:SF445">
    <property type="entry name" value="AMINO ACID ABC TRANSPORTER PERMEASE PROTEIN"/>
    <property type="match status" value="1"/>
</dbReference>
<comment type="caution">
    <text evidence="10">The sequence shown here is derived from an EMBL/GenBank/DDBJ whole genome shotgun (WGS) entry which is preliminary data.</text>
</comment>
<feature type="transmembrane region" description="Helical" evidence="9">
    <location>
        <begin position="259"/>
        <end position="279"/>
    </location>
</feature>
<dbReference type="GO" id="GO:0022857">
    <property type="term" value="F:transmembrane transporter activity"/>
    <property type="evidence" value="ECO:0007669"/>
    <property type="project" value="InterPro"/>
</dbReference>
<evidence type="ECO:0000256" key="2">
    <source>
        <dbReference type="ARBA" id="ARBA00022448"/>
    </source>
</evidence>
<evidence type="ECO:0000256" key="7">
    <source>
        <dbReference type="ARBA" id="ARBA00023136"/>
    </source>
</evidence>
<evidence type="ECO:0000256" key="9">
    <source>
        <dbReference type="SAM" id="Phobius"/>
    </source>
</evidence>
<keyword evidence="3" id="KW-1003">Cell membrane</keyword>
<keyword evidence="2" id="KW-0813">Transport</keyword>
<dbReference type="EMBL" id="JAAKZZ010000047">
    <property type="protein sequence ID" value="NGO68171.1"/>
    <property type="molecule type" value="Genomic_DNA"/>
</dbReference>
<evidence type="ECO:0000256" key="1">
    <source>
        <dbReference type="ARBA" id="ARBA00004651"/>
    </source>
</evidence>
<feature type="transmembrane region" description="Helical" evidence="9">
    <location>
        <begin position="93"/>
        <end position="115"/>
    </location>
</feature>
<dbReference type="InterPro" id="IPR052157">
    <property type="entry name" value="BCAA_transport_permease"/>
</dbReference>
<keyword evidence="6 9" id="KW-1133">Transmembrane helix</keyword>
<dbReference type="AlphaFoldDB" id="A0A6G4WUM9"/>
<dbReference type="PANTHER" id="PTHR11795">
    <property type="entry name" value="BRANCHED-CHAIN AMINO ACID TRANSPORT SYSTEM PERMEASE PROTEIN LIVH"/>
    <property type="match status" value="1"/>
</dbReference>
<gene>
    <name evidence="10" type="ORF">G5C65_07360</name>
</gene>
<evidence type="ECO:0000256" key="8">
    <source>
        <dbReference type="ARBA" id="ARBA00037998"/>
    </source>
</evidence>
<proteinExistence type="inferred from homology"/>
<accession>A0A6G4WUM9</accession>
<dbReference type="Pfam" id="PF02653">
    <property type="entry name" value="BPD_transp_2"/>
    <property type="match status" value="1"/>
</dbReference>
<keyword evidence="4 9" id="KW-0812">Transmembrane</keyword>
<evidence type="ECO:0000256" key="6">
    <source>
        <dbReference type="ARBA" id="ARBA00022989"/>
    </source>
</evidence>
<feature type="transmembrane region" description="Helical" evidence="9">
    <location>
        <begin position="131"/>
        <end position="149"/>
    </location>
</feature>
<dbReference type="GO" id="GO:0005886">
    <property type="term" value="C:plasma membrane"/>
    <property type="evidence" value="ECO:0007669"/>
    <property type="project" value="UniProtKB-SubCell"/>
</dbReference>
<dbReference type="GO" id="GO:0006865">
    <property type="term" value="P:amino acid transport"/>
    <property type="evidence" value="ECO:0007669"/>
    <property type="project" value="UniProtKB-KW"/>
</dbReference>
<name>A0A6G4WUM9_9ACTN</name>
<keyword evidence="11" id="KW-1185">Reference proteome</keyword>
<sequence>MSSLTYDLTLAGLAVGSAAALTGIGLIVTYRATGVLNLAHGALAMICAYLLRQLVTEWGWPLPLAALCVLLGFAPALGLLLDRAVFRPLEGAAVPALVASLGIFVLLVGAAQLLWGPGARADVPELLPEDPWIQLGTAVALALAVAALTRWTRFGRELRAVVDNRRLAGLSGINAGRVSAAGWAFGTVTAGLTGVLLAPHLRLDPYGLPLLVMEVMAVAVAARMRSLPLAVGAALAIAVTQAQLARFHPEGWAQPMLQAVGSNLFAVALLIAALALPAVHASADGPANGWEPPAPPPRHARA</sequence>
<organism evidence="10 11">
    <name type="scientific">Streptomyces boncukensis</name>
    <dbReference type="NCBI Taxonomy" id="2711219"/>
    <lineage>
        <taxon>Bacteria</taxon>
        <taxon>Bacillati</taxon>
        <taxon>Actinomycetota</taxon>
        <taxon>Actinomycetes</taxon>
        <taxon>Kitasatosporales</taxon>
        <taxon>Streptomycetaceae</taxon>
        <taxon>Streptomyces</taxon>
    </lineage>
</organism>
<dbReference type="RefSeq" id="WP_165297825.1">
    <property type="nucleotide sequence ID" value="NZ_JAAKZZ010000047.1"/>
</dbReference>